<comment type="caution">
    <text evidence="1">The sequence shown here is derived from an EMBL/GenBank/DDBJ whole genome shotgun (WGS) entry which is preliminary data.</text>
</comment>
<evidence type="ECO:0000313" key="1">
    <source>
        <dbReference type="EMBL" id="KAA6385470.1"/>
    </source>
</evidence>
<name>A0A5J4VSR3_9EUKA</name>
<gene>
    <name evidence="1" type="ORF">EZS28_019007</name>
</gene>
<organism evidence="1 2">
    <name type="scientific">Streblomastix strix</name>
    <dbReference type="NCBI Taxonomy" id="222440"/>
    <lineage>
        <taxon>Eukaryota</taxon>
        <taxon>Metamonada</taxon>
        <taxon>Preaxostyla</taxon>
        <taxon>Oxymonadida</taxon>
        <taxon>Streblomastigidae</taxon>
        <taxon>Streblomastix</taxon>
    </lineage>
</organism>
<dbReference type="AlphaFoldDB" id="A0A5J4VSR3"/>
<reference evidence="1 2" key="1">
    <citation type="submission" date="2019-03" db="EMBL/GenBank/DDBJ databases">
        <title>Single cell metagenomics reveals metabolic interactions within the superorganism composed of flagellate Streblomastix strix and complex community of Bacteroidetes bacteria on its surface.</title>
        <authorList>
            <person name="Treitli S.C."/>
            <person name="Kolisko M."/>
            <person name="Husnik F."/>
            <person name="Keeling P."/>
            <person name="Hampl V."/>
        </authorList>
    </citation>
    <scope>NUCLEOTIDE SEQUENCE [LARGE SCALE GENOMIC DNA]</scope>
    <source>
        <strain evidence="1">ST1C</strain>
    </source>
</reference>
<accession>A0A5J4VSR3</accession>
<dbReference type="EMBL" id="SNRW01005254">
    <property type="protein sequence ID" value="KAA6385470.1"/>
    <property type="molecule type" value="Genomic_DNA"/>
</dbReference>
<protein>
    <submittedName>
        <fullName evidence="1">Uncharacterized protein</fullName>
    </submittedName>
</protein>
<dbReference type="Proteomes" id="UP000324800">
    <property type="component" value="Unassembled WGS sequence"/>
</dbReference>
<sequence>MKTAFTDPLVEIVQLGLTDYRDELATYYRSEKQKAKMLFKGAPKIMDEAQLASEDIMIRYANYILTFITSKWQPPEEQTIVDEDGQEMQPSNLKNEIVQLKE</sequence>
<evidence type="ECO:0000313" key="2">
    <source>
        <dbReference type="Proteomes" id="UP000324800"/>
    </source>
</evidence>
<proteinExistence type="predicted"/>